<dbReference type="InterPro" id="IPR008912">
    <property type="entry name" value="Uncharacterised_CoxE"/>
</dbReference>
<evidence type="ECO:0000313" key="1">
    <source>
        <dbReference type="EMBL" id="MBR0599448.1"/>
    </source>
</evidence>
<dbReference type="PANTHER" id="PTHR39338">
    <property type="entry name" value="BLL5662 PROTEIN-RELATED"/>
    <property type="match status" value="1"/>
</dbReference>
<reference evidence="1" key="2">
    <citation type="submission" date="2021-04" db="EMBL/GenBank/DDBJ databases">
        <authorList>
            <person name="Liu J."/>
        </authorList>
    </citation>
    <scope>NUCLEOTIDE SEQUENCE</scope>
    <source>
        <strain evidence="1">BAD-6</strain>
    </source>
</reference>
<dbReference type="PANTHER" id="PTHR39338:SF7">
    <property type="entry name" value="BLL6692 PROTEIN"/>
    <property type="match status" value="1"/>
</dbReference>
<gene>
    <name evidence="1" type="ORF">KCX82_16295</name>
</gene>
<organism evidence="1 2">
    <name type="scientific">Sinanaerobacter chloroacetimidivorans</name>
    <dbReference type="NCBI Taxonomy" id="2818044"/>
    <lineage>
        <taxon>Bacteria</taxon>
        <taxon>Bacillati</taxon>
        <taxon>Bacillota</taxon>
        <taxon>Clostridia</taxon>
        <taxon>Peptostreptococcales</taxon>
        <taxon>Anaerovoracaceae</taxon>
        <taxon>Sinanaerobacter</taxon>
    </lineage>
</organism>
<proteinExistence type="predicted"/>
<reference evidence="1" key="1">
    <citation type="submission" date="2021-04" db="EMBL/GenBank/DDBJ databases">
        <title>Sinoanaerobacter chloroacetimidivorans sp. nov., an obligate anaerobic bacterium isolated from anaerobic sludge.</title>
        <authorList>
            <person name="Bao Y."/>
        </authorList>
    </citation>
    <scope>NUCLEOTIDE SEQUENCE</scope>
    <source>
        <strain evidence="1">BAD-6</strain>
    </source>
</reference>
<dbReference type="AlphaFoldDB" id="A0A8J7W5F8"/>
<dbReference type="Pfam" id="PF05762">
    <property type="entry name" value="VWA_CoxE"/>
    <property type="match status" value="1"/>
</dbReference>
<dbReference type="EMBL" id="JAGSND010000013">
    <property type="protein sequence ID" value="MBR0599448.1"/>
    <property type="molecule type" value="Genomic_DNA"/>
</dbReference>
<accession>A0A8J7W5F8</accession>
<dbReference type="RefSeq" id="WP_227019582.1">
    <property type="nucleotide sequence ID" value="NZ_JAGSND010000013.1"/>
</dbReference>
<name>A0A8J7W5F8_9FIRM</name>
<comment type="caution">
    <text evidence="1">The sequence shown here is derived from an EMBL/GenBank/DDBJ whole genome shotgun (WGS) entry which is preliminary data.</text>
</comment>
<dbReference type="Proteomes" id="UP000675664">
    <property type="component" value="Unassembled WGS sequence"/>
</dbReference>
<keyword evidence="2" id="KW-1185">Reference proteome</keyword>
<protein>
    <submittedName>
        <fullName evidence="1">VWA domain-containing protein</fullName>
    </submittedName>
</protein>
<sequence>MFISFFYLLRARGLKVSLNEWLSLTEALDKGLCRACLLDFYHLCRSILVKSEGDYDKFDMAFAEYFKGIKTPEDIPEEIWKWLNEDVRTRDINDKNMLDDYVLELEELQKRLQERIAEQKEKHDGGNYWIGTGGTSTMGYNGYHERGIRVGGEGRHKNAVQVAGERHFKDFRQDNILDTRQFQMAFRKLRQFSSRLDGAKTELDIDGTIDETCENAGNLKLVWAPPRKNTVKLLLLFDSDGSMMPYSRLCSQLFQAVSKSNHFKDLKVYYFHNCIYEHLYTDPHCRRGEWVNTEYVLSNLSSEYKVIFVGDGTMAPSELMSKGGNCYVGLYNEIPGIDWLRRFKNKYPKHIWLNPIPESEWEYTYGSRTILKIKELFPMFELTLDGLEAGIKKLLVSK</sequence>
<evidence type="ECO:0000313" key="2">
    <source>
        <dbReference type="Proteomes" id="UP000675664"/>
    </source>
</evidence>